<evidence type="ECO:0000256" key="18">
    <source>
        <dbReference type="ARBA" id="ARBA00023170"/>
    </source>
</evidence>
<dbReference type="Gene3D" id="3.40.50.2300">
    <property type="match status" value="2"/>
</dbReference>
<keyword evidence="21" id="KW-0539">Nucleus</keyword>
<dbReference type="Pfam" id="PF07562">
    <property type="entry name" value="NCD3G"/>
    <property type="match status" value="1"/>
</dbReference>
<comment type="function">
    <text evidence="23">Acts as a transcriptional activator which regulates the expression of several rod-specific genes, including RHO and PDE6B. Also functions as a transcriptional coactivator, stimulating transcription mediated by the transcription factor CRX and NR2E3. Binds to the rhodopsin promoter in a sequence-specific manner.</text>
</comment>
<evidence type="ECO:0000256" key="3">
    <source>
        <dbReference type="ARBA" id="ARBA00004651"/>
    </source>
</evidence>
<keyword evidence="7" id="KW-0963">Cytoplasm</keyword>
<evidence type="ECO:0000256" key="5">
    <source>
        <dbReference type="ARBA" id="ARBA00022473"/>
    </source>
</evidence>
<feature type="transmembrane region" description="Helical" evidence="27">
    <location>
        <begin position="733"/>
        <end position="752"/>
    </location>
</feature>
<dbReference type="InterPro" id="IPR028082">
    <property type="entry name" value="Peripla_BP_I"/>
</dbReference>
<evidence type="ECO:0000256" key="9">
    <source>
        <dbReference type="ARBA" id="ARBA00022692"/>
    </source>
</evidence>
<evidence type="ECO:0000256" key="27">
    <source>
        <dbReference type="SAM" id="Phobius"/>
    </source>
</evidence>
<feature type="domain" description="G-protein coupled receptors family 3 profile" evidence="28">
    <location>
        <begin position="571"/>
        <end position="834"/>
    </location>
</feature>
<dbReference type="InterPro" id="IPR000337">
    <property type="entry name" value="GPCR_3"/>
</dbReference>
<dbReference type="InterPro" id="IPR038550">
    <property type="entry name" value="GPCR_3_9-Cys_sf"/>
</dbReference>
<dbReference type="FunFam" id="3.40.50.2300:FF:000145">
    <property type="entry name" value="Glutamate receptor, metabotropic"/>
    <property type="match status" value="1"/>
</dbReference>
<organism evidence="29 30">
    <name type="scientific">Strongyloides stercoralis</name>
    <name type="common">Threadworm</name>
    <dbReference type="NCBI Taxonomy" id="6248"/>
    <lineage>
        <taxon>Eukaryota</taxon>
        <taxon>Metazoa</taxon>
        <taxon>Ecdysozoa</taxon>
        <taxon>Nematoda</taxon>
        <taxon>Chromadorea</taxon>
        <taxon>Rhabditida</taxon>
        <taxon>Tylenchina</taxon>
        <taxon>Panagrolaimomorpha</taxon>
        <taxon>Strongyloidoidea</taxon>
        <taxon>Strongyloididae</taxon>
        <taxon>Strongyloides</taxon>
    </lineage>
</organism>
<dbReference type="PROSITE" id="PS00981">
    <property type="entry name" value="G_PROTEIN_RECEP_F3_3"/>
    <property type="match status" value="1"/>
</dbReference>
<keyword evidence="19" id="KW-0325">Glycoprotein</keyword>
<keyword evidence="11 27" id="KW-1133">Transmembrane helix</keyword>
<evidence type="ECO:0000256" key="4">
    <source>
        <dbReference type="ARBA" id="ARBA00007242"/>
    </source>
</evidence>
<evidence type="ECO:0000256" key="25">
    <source>
        <dbReference type="ARBA" id="ARBA00071773"/>
    </source>
</evidence>
<evidence type="ECO:0000256" key="7">
    <source>
        <dbReference type="ARBA" id="ARBA00022490"/>
    </source>
</evidence>
<evidence type="ECO:0000256" key="21">
    <source>
        <dbReference type="ARBA" id="ARBA00023242"/>
    </source>
</evidence>
<evidence type="ECO:0000256" key="23">
    <source>
        <dbReference type="ARBA" id="ARBA00055281"/>
    </source>
</evidence>
<keyword evidence="17" id="KW-0804">Transcription</keyword>
<dbReference type="PRINTS" id="PR00248">
    <property type="entry name" value="GPCRMGR"/>
</dbReference>
<dbReference type="InterPro" id="IPR004826">
    <property type="entry name" value="bZIP_Maf"/>
</dbReference>
<feature type="transmembrane region" description="Helical" evidence="27">
    <location>
        <begin position="641"/>
        <end position="658"/>
    </location>
</feature>
<keyword evidence="15 27" id="KW-0472">Membrane</keyword>
<dbReference type="GO" id="GO:0005634">
    <property type="term" value="C:nucleus"/>
    <property type="evidence" value="ECO:0007669"/>
    <property type="project" value="UniProtKB-SubCell"/>
</dbReference>
<keyword evidence="13" id="KW-0297">G-protein coupled receptor</keyword>
<sequence length="1234" mass="139075">MLYSHVTLLMLRVIDIYSKQSVQQSTTRMLVAEVPGDIQIGALFPVHRQIQGSESCGEIWESYGIQRIEASFLALKYLNKKLPFKLGIEIHDTCWSERVTINSLIRMLKENVATNKCCTTPGCEKKNNAVISAVLGPGKSSTALSAQNLLQVFKIPQIGYSSTSIELSDKERFAYFTRVVPSDVWQARAILEVLQHFNWTYVAVVYSAGNYGEKGYEELLKMTNENVCIAHSEKVKPLAPEEEFRRALKQIINLKIVPKAIVCFCEGEVAQAMLAAQKYLISKDKNIEKFQWIGSDGWADRKDVVVGLEDEAAGSFTIRIHSPRMEAFEKHYFNLNPENNSVNPWFRDFWQQKFECQFVIPKEEIGLKKQCTGNESLKIGYEQDPKLSQVSNAIRVLGEALEKMYKDRCGLDKNFTECTAMHTINGTLLFKYILNVTFVDEFQQVITFDQNGDAPAWYDILNYVGKNGGYKLAGSFRQFPSGNYSLKFHKKRIIFYNNTYDVPISVCSQPCGRGLKRTPTTACCWLCEPCGANEIVNQTTCVECPSAYWPDEERLKCVPLPINYLQWHSPGVLAALIFAILGILSTIFTIITFVNHNSTPVVKSTTRELSYIILCGIIACYGVTFAILAKPTFISCFISRTLPPIAFSAVYAALLTKTNRIARILAGSKKRILTKKPRFLSTFSQVVITWILVGIQGIIVAVGVIKEMPTANYDENFLPSKVVLVCTSSTPAFLSPFFWNLFLIILCTLYAIKTRNLPENFNEAKFIGFTMYCTLVVWCAFIVLHFGAVNRALIMSFSFSLSASIALIILFAPKVYIIIFQPEKNVRASYTTTKLIRCHFGNTQGNVENKNRSISKGRSSTQSLSYSCPTRTASLHIAANQSSIISSSGQTTKSDVSTQTEGNIFHSSSSLLSSQPFRFKRTLSVSHGKKKSIGEDVIQLIDSCRKYQEDKLHSTEINAPKNLLLEVEEDDDDTEDEHIAGMIKNTLQNQMRTVLSTVNPTTLGSLVLTDENDSHSGGLRNPAAETDPDDSHFEEFLRSTGLHSFNLTSSFGYKRLYGDLTPPYSITSNSSTSESGSNFLSSTSGQLIELTDKELAHLSVRQLNQRLQGYDQEVVAKLKQKRRTLKNRGYALNCRVRRLQSQRQLEEINHKLRHEVTSLKCTIQYLQSRLQYYEPITTAQFNDSRMATFQLCNNSSTTNDMNNNNRSNVQPQQQIGRYVTSNRVSFDNFMMRES</sequence>
<evidence type="ECO:0000256" key="19">
    <source>
        <dbReference type="ARBA" id="ARBA00023180"/>
    </source>
</evidence>
<dbReference type="InterPro" id="IPR004827">
    <property type="entry name" value="bZIP"/>
</dbReference>
<dbReference type="SUPFAM" id="SSF53822">
    <property type="entry name" value="Periplasmic binding protein-like I"/>
    <property type="match status" value="1"/>
</dbReference>
<dbReference type="WBParaSite" id="TCONS_00004216.p1">
    <property type="protein sequence ID" value="TCONS_00004216.p1"/>
    <property type="gene ID" value="XLOC_001375"/>
</dbReference>
<dbReference type="PANTHER" id="PTHR24060">
    <property type="entry name" value="METABOTROPIC GLUTAMATE RECEPTOR"/>
    <property type="match status" value="1"/>
</dbReference>
<dbReference type="PRINTS" id="PR00593">
    <property type="entry name" value="MTABOTROPICR"/>
</dbReference>
<keyword evidence="8" id="KW-1017">Isopeptide bond</keyword>
<evidence type="ECO:0000256" key="14">
    <source>
        <dbReference type="ARBA" id="ARBA00023125"/>
    </source>
</evidence>
<dbReference type="InterPro" id="IPR008917">
    <property type="entry name" value="TF_DNA-bd_sf"/>
</dbReference>
<evidence type="ECO:0000256" key="6">
    <source>
        <dbReference type="ARBA" id="ARBA00022475"/>
    </source>
</evidence>
<dbReference type="CDD" id="cd15285">
    <property type="entry name" value="7tmC_mGluR_group1"/>
    <property type="match status" value="1"/>
</dbReference>
<feature type="region of interest" description="Disordered" evidence="26">
    <location>
        <begin position="1009"/>
        <end position="1030"/>
    </location>
</feature>
<keyword evidence="16" id="KW-0010">Activator</keyword>
<evidence type="ECO:0000256" key="20">
    <source>
        <dbReference type="ARBA" id="ARBA00023224"/>
    </source>
</evidence>
<keyword evidence="14" id="KW-0238">DNA-binding</keyword>
<dbReference type="GO" id="GO:0003700">
    <property type="term" value="F:DNA-binding transcription factor activity"/>
    <property type="evidence" value="ECO:0007669"/>
    <property type="project" value="InterPro"/>
</dbReference>
<feature type="transmembrane region" description="Helical" evidence="27">
    <location>
        <begin position="792"/>
        <end position="812"/>
    </location>
</feature>
<keyword evidence="10" id="KW-0832">Ubl conjugation</keyword>
<dbReference type="CDD" id="cd14697">
    <property type="entry name" value="bZIP_Maf"/>
    <property type="match status" value="1"/>
</dbReference>
<accession>A0AAF5CZN7</accession>
<dbReference type="GO" id="GO:0045944">
    <property type="term" value="P:positive regulation of transcription by RNA polymerase II"/>
    <property type="evidence" value="ECO:0007669"/>
    <property type="project" value="UniProtKB-ARBA"/>
</dbReference>
<proteinExistence type="inferred from homology"/>
<evidence type="ECO:0000256" key="16">
    <source>
        <dbReference type="ARBA" id="ARBA00023159"/>
    </source>
</evidence>
<reference evidence="30" key="1">
    <citation type="submission" date="2024-02" db="UniProtKB">
        <authorList>
            <consortium name="WormBaseParasite"/>
        </authorList>
    </citation>
    <scope>IDENTIFICATION</scope>
</reference>
<dbReference type="FunFam" id="1.20.5.170:FF:000071">
    <property type="entry name" value="Neural retina-specific leucine zipper protein"/>
    <property type="match status" value="1"/>
</dbReference>
<evidence type="ECO:0000256" key="2">
    <source>
        <dbReference type="ARBA" id="ARBA00004496"/>
    </source>
</evidence>
<dbReference type="InterPro" id="IPR046347">
    <property type="entry name" value="bZIP_sf"/>
</dbReference>
<evidence type="ECO:0000256" key="15">
    <source>
        <dbReference type="ARBA" id="ARBA00023136"/>
    </source>
</evidence>
<keyword evidence="9 27" id="KW-0812">Transmembrane</keyword>
<evidence type="ECO:0000256" key="12">
    <source>
        <dbReference type="ARBA" id="ARBA00023015"/>
    </source>
</evidence>
<evidence type="ECO:0000256" key="22">
    <source>
        <dbReference type="ARBA" id="ARBA00054813"/>
    </source>
</evidence>
<keyword evidence="12" id="KW-0805">Transcription regulation</keyword>
<protein>
    <recommendedName>
        <fullName evidence="25">Neural retina-specific leucine zipper protein</fullName>
    </recommendedName>
</protein>
<dbReference type="GO" id="GO:0003677">
    <property type="term" value="F:DNA binding"/>
    <property type="evidence" value="ECO:0007669"/>
    <property type="project" value="UniProtKB-KW"/>
</dbReference>
<keyword evidence="5" id="KW-0217">Developmental protein</keyword>
<feature type="transmembrane region" description="Helical" evidence="27">
    <location>
        <begin position="572"/>
        <end position="597"/>
    </location>
</feature>
<dbReference type="Pfam" id="PF00003">
    <property type="entry name" value="7tm_3"/>
    <property type="match status" value="1"/>
</dbReference>
<evidence type="ECO:0000313" key="30">
    <source>
        <dbReference type="WBParaSite" id="TCONS_00004216.p1"/>
    </source>
</evidence>
<dbReference type="InterPro" id="IPR017978">
    <property type="entry name" value="GPCR_3_C"/>
</dbReference>
<dbReference type="SUPFAM" id="SSF57959">
    <property type="entry name" value="Leucine zipper domain"/>
    <property type="match status" value="1"/>
</dbReference>
<evidence type="ECO:0000259" key="28">
    <source>
        <dbReference type="PROSITE" id="PS50259"/>
    </source>
</evidence>
<dbReference type="InterPro" id="IPR000162">
    <property type="entry name" value="GPCR_3_mtglu_rcpt"/>
</dbReference>
<dbReference type="Gene3D" id="1.20.5.170">
    <property type="match status" value="1"/>
</dbReference>
<dbReference type="InterPro" id="IPR017979">
    <property type="entry name" value="GPCR_3_CS"/>
</dbReference>
<dbReference type="Pfam" id="PF01094">
    <property type="entry name" value="ANF_receptor"/>
    <property type="match status" value="1"/>
</dbReference>
<dbReference type="Pfam" id="PF03131">
    <property type="entry name" value="bZIP_Maf"/>
    <property type="match status" value="1"/>
</dbReference>
<dbReference type="Gene3D" id="2.10.50.30">
    <property type="entry name" value="GPCR, family 3, nine cysteines domain"/>
    <property type="match status" value="1"/>
</dbReference>
<feature type="transmembrane region" description="Helical" evidence="27">
    <location>
        <begin position="764"/>
        <end position="786"/>
    </location>
</feature>
<comment type="function">
    <text evidence="22">G-protein coupled receptor for glutamate. Ligand binding causes a conformation change that triggers signaling via guanine nucleotide-binding proteins (G proteins) and modulates the activity of down-stream effectors.</text>
</comment>
<comment type="subunit">
    <text evidence="24">Interacts with FIZ1; this interaction represses transactivation. Interacts (via the leucine-zipper domain) with CRX.</text>
</comment>
<evidence type="ECO:0000256" key="26">
    <source>
        <dbReference type="SAM" id="MobiDB-lite"/>
    </source>
</evidence>
<keyword evidence="6" id="KW-1003">Cell membrane</keyword>
<feature type="transmembrane region" description="Helical" evidence="27">
    <location>
        <begin position="609"/>
        <end position="629"/>
    </location>
</feature>
<evidence type="ECO:0000256" key="1">
    <source>
        <dbReference type="ARBA" id="ARBA00004123"/>
    </source>
</evidence>
<evidence type="ECO:0000256" key="11">
    <source>
        <dbReference type="ARBA" id="ARBA00022989"/>
    </source>
</evidence>
<keyword evidence="29" id="KW-1185">Reference proteome</keyword>
<dbReference type="PROSITE" id="PS50259">
    <property type="entry name" value="G_PROTEIN_RECEP_F3_4"/>
    <property type="match status" value="1"/>
</dbReference>
<comment type="similarity">
    <text evidence="4">Belongs to the G-protein coupled receptor 3 family.</text>
</comment>
<keyword evidence="20" id="KW-0807">Transducer</keyword>
<dbReference type="GO" id="GO:0005737">
    <property type="term" value="C:cytoplasm"/>
    <property type="evidence" value="ECO:0007669"/>
    <property type="project" value="UniProtKB-SubCell"/>
</dbReference>
<evidence type="ECO:0000256" key="17">
    <source>
        <dbReference type="ARBA" id="ARBA00023163"/>
    </source>
</evidence>
<dbReference type="AlphaFoldDB" id="A0AAF5CZN7"/>
<evidence type="ECO:0000256" key="24">
    <source>
        <dbReference type="ARBA" id="ARBA00066263"/>
    </source>
</evidence>
<evidence type="ECO:0000313" key="29">
    <source>
        <dbReference type="Proteomes" id="UP000035681"/>
    </source>
</evidence>
<comment type="subcellular location">
    <subcellularLocation>
        <location evidence="3">Cell membrane</location>
        <topology evidence="3">Multi-pass membrane protein</topology>
    </subcellularLocation>
    <subcellularLocation>
        <location evidence="2">Cytoplasm</location>
    </subcellularLocation>
    <subcellularLocation>
        <location evidence="1">Nucleus</location>
    </subcellularLocation>
</comment>
<keyword evidence="18" id="KW-0675">Receptor</keyword>
<dbReference type="SUPFAM" id="SSF47454">
    <property type="entry name" value="A DNA-binding domain in eukaryotic transcription factors"/>
    <property type="match status" value="1"/>
</dbReference>
<dbReference type="GO" id="GO:0005886">
    <property type="term" value="C:plasma membrane"/>
    <property type="evidence" value="ECO:0007669"/>
    <property type="project" value="UniProtKB-SubCell"/>
</dbReference>
<dbReference type="GO" id="GO:0004930">
    <property type="term" value="F:G protein-coupled receptor activity"/>
    <property type="evidence" value="ECO:0007669"/>
    <property type="project" value="UniProtKB-KW"/>
</dbReference>
<dbReference type="InterPro" id="IPR050726">
    <property type="entry name" value="mGluR"/>
</dbReference>
<evidence type="ECO:0000256" key="10">
    <source>
        <dbReference type="ARBA" id="ARBA00022843"/>
    </source>
</evidence>
<dbReference type="InterPro" id="IPR011500">
    <property type="entry name" value="GPCR_3_9-Cys_dom"/>
</dbReference>
<name>A0AAF5CZN7_STRER</name>
<evidence type="ECO:0000256" key="13">
    <source>
        <dbReference type="ARBA" id="ARBA00023040"/>
    </source>
</evidence>
<dbReference type="InterPro" id="IPR001828">
    <property type="entry name" value="ANF_lig-bd_rcpt"/>
</dbReference>
<dbReference type="SMART" id="SM00338">
    <property type="entry name" value="BRLZ"/>
    <property type="match status" value="1"/>
</dbReference>
<dbReference type="FunFam" id="2.10.50.30:FF:000001">
    <property type="entry name" value="metabotropic glutamate receptor 1"/>
    <property type="match status" value="1"/>
</dbReference>
<feature type="transmembrane region" description="Helical" evidence="27">
    <location>
        <begin position="679"/>
        <end position="705"/>
    </location>
</feature>
<evidence type="ECO:0000256" key="8">
    <source>
        <dbReference type="ARBA" id="ARBA00022499"/>
    </source>
</evidence>
<dbReference type="Proteomes" id="UP000035681">
    <property type="component" value="Unplaced"/>
</dbReference>